<evidence type="ECO:0008006" key="3">
    <source>
        <dbReference type="Google" id="ProtNLM"/>
    </source>
</evidence>
<reference evidence="1 2" key="1">
    <citation type="journal article" date="2010" name="Stand. Genomic Sci.">
        <title>Complete genome sequence of Vulcanisaeta distributa type strain (IC-017).</title>
        <authorList>
            <person name="Mavromatis K."/>
            <person name="Sikorski J."/>
            <person name="Pabst E."/>
            <person name="Teshima H."/>
            <person name="Lapidus A."/>
            <person name="Lucas S."/>
            <person name="Nolan M."/>
            <person name="Glavina Del Rio T."/>
            <person name="Cheng J.F."/>
            <person name="Bruce D."/>
            <person name="Goodwin L."/>
            <person name="Pitluck S."/>
            <person name="Liolios K."/>
            <person name="Ivanova N."/>
            <person name="Mikhailova N."/>
            <person name="Pati A."/>
            <person name="Chen A."/>
            <person name="Palaniappan K."/>
            <person name="Land M."/>
            <person name="Hauser L."/>
            <person name="Chang Y.J."/>
            <person name="Jeffries C.D."/>
            <person name="Rohde M."/>
            <person name="Spring S."/>
            <person name="Goker M."/>
            <person name="Wirth R."/>
            <person name="Woyke T."/>
            <person name="Bristow J."/>
            <person name="Eisen J.A."/>
            <person name="Markowitz V."/>
            <person name="Hugenholtz P."/>
            <person name="Klenk H.P."/>
            <person name="Kyrpides N.C."/>
        </authorList>
    </citation>
    <scope>NUCLEOTIDE SEQUENCE [LARGE SCALE GENOMIC DNA]</scope>
    <source>
        <strain evidence="2">DSM 14429 / JCM 11212 / NBRC 100878 / IC-017</strain>
    </source>
</reference>
<dbReference type="STRING" id="572478.Vdis_2187"/>
<protein>
    <recommendedName>
        <fullName evidence="3">MBL fold metallo-hydrolase</fullName>
    </recommendedName>
</protein>
<dbReference type="Proteomes" id="UP000006681">
    <property type="component" value="Chromosome"/>
</dbReference>
<dbReference type="AlphaFoldDB" id="E1QQ68"/>
<reference evidence="2" key="2">
    <citation type="journal article" date="2010" name="Stand. Genomic Sci.">
        <title>Complete genome sequence of Vulcanisaeta distributa type strain (IC-017T).</title>
        <authorList>
            <person name="Mavromatis K."/>
            <person name="Sikorski J."/>
            <person name="Pabst E."/>
            <person name="Teshima H."/>
            <person name="Lapidus A."/>
            <person name="Lucas S."/>
            <person name="Nolan M."/>
            <person name="Glavina Del Rio T."/>
            <person name="Cheng J."/>
            <person name="Bruce D."/>
            <person name="Goodwin L."/>
            <person name="Pitluck S."/>
            <person name="Liolios K."/>
            <person name="Ivanova N."/>
            <person name="Mikhailova N."/>
            <person name="Pati A."/>
            <person name="Chen A."/>
            <person name="Palaniappan K."/>
            <person name="Land M."/>
            <person name="Hauser L."/>
            <person name="Chang Y."/>
            <person name="Jeffries C."/>
            <person name="Rohde M."/>
            <person name="Spring S."/>
            <person name="Goker M."/>
            <person name="Wirth R."/>
            <person name="Woyke T."/>
            <person name="Bristow J."/>
            <person name="Eisen J."/>
            <person name="Markowitz V."/>
            <person name="Hugenholtz P."/>
            <person name="Klenk H."/>
            <person name="Kyrpides N."/>
        </authorList>
    </citation>
    <scope>NUCLEOTIDE SEQUENCE [LARGE SCALE GENOMIC DNA]</scope>
    <source>
        <strain evidence="2">DSM 14429 / JCM 11212 / NBRC 100878 / IC-017</strain>
    </source>
</reference>
<name>E1QQ68_VULDI</name>
<dbReference type="SUPFAM" id="SSF56281">
    <property type="entry name" value="Metallo-hydrolase/oxidoreductase"/>
    <property type="match status" value="1"/>
</dbReference>
<accession>E1QQ68</accession>
<proteinExistence type="predicted"/>
<dbReference type="InterPro" id="IPR036866">
    <property type="entry name" value="RibonucZ/Hydroxyglut_hydro"/>
</dbReference>
<organism evidence="1 2">
    <name type="scientific">Vulcanisaeta distributa (strain DSM 14429 / JCM 11212 / NBRC 100878 / IC-017)</name>
    <dbReference type="NCBI Taxonomy" id="572478"/>
    <lineage>
        <taxon>Archaea</taxon>
        <taxon>Thermoproteota</taxon>
        <taxon>Thermoprotei</taxon>
        <taxon>Thermoproteales</taxon>
        <taxon>Thermoproteaceae</taxon>
        <taxon>Vulcanisaeta</taxon>
    </lineage>
</organism>
<dbReference type="HOGENOM" id="CLU_1173422_0_0_2"/>
<keyword evidence="2" id="KW-1185">Reference proteome</keyword>
<gene>
    <name evidence="1" type="ordered locus">Vdis_2187</name>
</gene>
<dbReference type="GeneID" id="9753140"/>
<dbReference type="KEGG" id="vdi:Vdis_2187"/>
<sequence>MNANNELSINVICDNEVKAPNVEGDNSISLLVNNELMIDTCSSAGKLIGNSKVLGINIKPRFLIITTPVNHHWGGVDAVSDVSVVAIPVDNTMHGFELRSKLEGLGLDVIEVGGRERIKLNFGVVELIRVGNRRVGELLIYFPSHKLLISGCGLNLWLINDDEITRFFKELGVKYFVGGLGATSISEYQGALLRDIIRGLSGVYPLHGTGPRLRRELVSGYRNVHDVGTGSILRFR</sequence>
<evidence type="ECO:0000313" key="1">
    <source>
        <dbReference type="EMBL" id="ADN51555.1"/>
    </source>
</evidence>
<dbReference type="EMBL" id="CP002100">
    <property type="protein sequence ID" value="ADN51555.1"/>
    <property type="molecule type" value="Genomic_DNA"/>
</dbReference>
<dbReference type="RefSeq" id="WP_013337280.1">
    <property type="nucleotide sequence ID" value="NC_014537.1"/>
</dbReference>
<dbReference type="OrthoDB" id="26260at2157"/>
<evidence type="ECO:0000313" key="2">
    <source>
        <dbReference type="Proteomes" id="UP000006681"/>
    </source>
</evidence>
<dbReference type="eggNOG" id="arCOG00503">
    <property type="taxonomic scope" value="Archaea"/>
</dbReference>